<dbReference type="InterPro" id="IPR050971">
    <property type="entry name" value="Cadherin-domain_protein"/>
</dbReference>
<evidence type="ECO:0000256" key="9">
    <source>
        <dbReference type="SAM" id="Phobius"/>
    </source>
</evidence>
<keyword evidence="5" id="KW-0130">Cell adhesion</keyword>
<dbReference type="SMART" id="SM00112">
    <property type="entry name" value="CA"/>
    <property type="match status" value="1"/>
</dbReference>
<dbReference type="EMBL" id="JAIQCJ010002240">
    <property type="protein sequence ID" value="KAJ8778638.1"/>
    <property type="molecule type" value="Genomic_DNA"/>
</dbReference>
<feature type="domain" description="Cadherin" evidence="10">
    <location>
        <begin position="85"/>
        <end position="194"/>
    </location>
</feature>
<dbReference type="Gene3D" id="2.60.40.60">
    <property type="entry name" value="Cadherins"/>
    <property type="match status" value="2"/>
</dbReference>
<keyword evidence="2 9" id="KW-0812">Transmembrane</keyword>
<evidence type="ECO:0000256" key="5">
    <source>
        <dbReference type="ARBA" id="ARBA00022889"/>
    </source>
</evidence>
<dbReference type="GO" id="GO:0016020">
    <property type="term" value="C:membrane"/>
    <property type="evidence" value="ECO:0007669"/>
    <property type="project" value="UniProtKB-SubCell"/>
</dbReference>
<dbReference type="FunFam" id="2.60.40.60:FF:000250">
    <property type="entry name" value="Cadherin related family member 3"/>
    <property type="match status" value="1"/>
</dbReference>
<dbReference type="GO" id="GO:0005911">
    <property type="term" value="C:cell-cell junction"/>
    <property type="evidence" value="ECO:0007669"/>
    <property type="project" value="TreeGrafter"/>
</dbReference>
<dbReference type="AlphaFoldDB" id="A0AB34GFD7"/>
<feature type="domain" description="Cadherin" evidence="10">
    <location>
        <begin position="1"/>
        <end position="84"/>
    </location>
</feature>
<evidence type="ECO:0000313" key="12">
    <source>
        <dbReference type="Proteomes" id="UP001159641"/>
    </source>
</evidence>
<reference evidence="11 12" key="1">
    <citation type="submission" date="2022-11" db="EMBL/GenBank/DDBJ databases">
        <title>Whole genome sequence of Eschrichtius robustus ER-17-0199.</title>
        <authorList>
            <person name="Bruniche-Olsen A."/>
            <person name="Black A.N."/>
            <person name="Fields C.J."/>
            <person name="Walden K."/>
            <person name="Dewoody J.A."/>
        </authorList>
    </citation>
    <scope>NUCLEOTIDE SEQUENCE [LARGE SCALE GENOMIC DNA]</scope>
    <source>
        <strain evidence="11">ER-17-0199</strain>
        <tissue evidence="11">Blubber</tissue>
    </source>
</reference>
<accession>A0AB34GFD7</accession>
<comment type="caution">
    <text evidence="11">The sequence shown here is derived from an EMBL/GenBank/DDBJ whole genome shotgun (WGS) entry which is preliminary data.</text>
</comment>
<evidence type="ECO:0000256" key="4">
    <source>
        <dbReference type="ARBA" id="ARBA00022837"/>
    </source>
</evidence>
<proteinExistence type="predicted"/>
<sequence length="238" mass="26659">MQATDKDFPQRGIVYSISTGGASQHYPNIFWINPQTGELQLVTKADYETTPIYILRIQATNSEDSSSVTVTVNIIEENDEKPICTPNSYFLAIPVDLKVGTNIYNFKLTCTDLDSSPRSFRYSIGPGNINGHFTFSPNAGSNVTSLILATRFDYASGLDKIWNYKLLVYITDDNLLSPRITYWILRKNVYSPSAWYVPFVITLGSMLLLGLLVSLIVLLAKAIHRHCPCKTGKHKKPL</sequence>
<evidence type="ECO:0000256" key="2">
    <source>
        <dbReference type="ARBA" id="ARBA00022692"/>
    </source>
</evidence>
<evidence type="ECO:0000256" key="8">
    <source>
        <dbReference type="PROSITE-ProRule" id="PRU00043"/>
    </source>
</evidence>
<evidence type="ECO:0000256" key="7">
    <source>
        <dbReference type="ARBA" id="ARBA00023136"/>
    </source>
</evidence>
<protein>
    <recommendedName>
        <fullName evidence="10">Cadherin domain-containing protein</fullName>
    </recommendedName>
</protein>
<dbReference type="CDD" id="cd11304">
    <property type="entry name" value="Cadherin_repeat"/>
    <property type="match status" value="2"/>
</dbReference>
<dbReference type="FunFam" id="2.60.40.60:FF:000237">
    <property type="entry name" value="Cadherin related family member 3"/>
    <property type="match status" value="1"/>
</dbReference>
<name>A0AB34GFD7_ESCRO</name>
<keyword evidence="7 9" id="KW-0472">Membrane</keyword>
<feature type="transmembrane region" description="Helical" evidence="9">
    <location>
        <begin position="195"/>
        <end position="220"/>
    </location>
</feature>
<keyword evidence="3" id="KW-0677">Repeat</keyword>
<dbReference type="Proteomes" id="UP001159641">
    <property type="component" value="Unassembled WGS sequence"/>
</dbReference>
<comment type="subcellular location">
    <subcellularLocation>
        <location evidence="1">Membrane</location>
    </subcellularLocation>
</comment>
<dbReference type="PRINTS" id="PR00205">
    <property type="entry name" value="CADHERIN"/>
</dbReference>
<dbReference type="Pfam" id="PF00028">
    <property type="entry name" value="Cadherin"/>
    <property type="match status" value="1"/>
</dbReference>
<organism evidence="11 12">
    <name type="scientific">Eschrichtius robustus</name>
    <name type="common">California gray whale</name>
    <name type="synonym">Eschrichtius gibbosus</name>
    <dbReference type="NCBI Taxonomy" id="9764"/>
    <lineage>
        <taxon>Eukaryota</taxon>
        <taxon>Metazoa</taxon>
        <taxon>Chordata</taxon>
        <taxon>Craniata</taxon>
        <taxon>Vertebrata</taxon>
        <taxon>Euteleostomi</taxon>
        <taxon>Mammalia</taxon>
        <taxon>Eutheria</taxon>
        <taxon>Laurasiatheria</taxon>
        <taxon>Artiodactyla</taxon>
        <taxon>Whippomorpha</taxon>
        <taxon>Cetacea</taxon>
        <taxon>Mysticeti</taxon>
        <taxon>Eschrichtiidae</taxon>
        <taxon>Eschrichtius</taxon>
    </lineage>
</organism>
<dbReference type="PROSITE" id="PS50268">
    <property type="entry name" value="CADHERIN_2"/>
    <property type="match status" value="2"/>
</dbReference>
<evidence type="ECO:0000256" key="6">
    <source>
        <dbReference type="ARBA" id="ARBA00022989"/>
    </source>
</evidence>
<keyword evidence="6 9" id="KW-1133">Transmembrane helix</keyword>
<evidence type="ECO:0000313" key="11">
    <source>
        <dbReference type="EMBL" id="KAJ8778638.1"/>
    </source>
</evidence>
<dbReference type="PANTHER" id="PTHR24025:SF30">
    <property type="entry name" value="CADHERIN DOMAIN-CONTAINING PROTEIN"/>
    <property type="match status" value="1"/>
</dbReference>
<evidence type="ECO:0000256" key="3">
    <source>
        <dbReference type="ARBA" id="ARBA00022737"/>
    </source>
</evidence>
<evidence type="ECO:0000259" key="10">
    <source>
        <dbReference type="PROSITE" id="PS50268"/>
    </source>
</evidence>
<dbReference type="InterPro" id="IPR015919">
    <property type="entry name" value="Cadherin-like_sf"/>
</dbReference>
<keyword evidence="4 8" id="KW-0106">Calcium</keyword>
<gene>
    <name evidence="11" type="ORF">J1605_013315</name>
</gene>
<evidence type="ECO:0000256" key="1">
    <source>
        <dbReference type="ARBA" id="ARBA00004370"/>
    </source>
</evidence>
<dbReference type="SUPFAM" id="SSF49313">
    <property type="entry name" value="Cadherin-like"/>
    <property type="match status" value="2"/>
</dbReference>
<dbReference type="GO" id="GO:0007156">
    <property type="term" value="P:homophilic cell adhesion via plasma membrane adhesion molecules"/>
    <property type="evidence" value="ECO:0007669"/>
    <property type="project" value="InterPro"/>
</dbReference>
<keyword evidence="12" id="KW-1185">Reference proteome</keyword>
<dbReference type="GO" id="GO:0005509">
    <property type="term" value="F:calcium ion binding"/>
    <property type="evidence" value="ECO:0007669"/>
    <property type="project" value="UniProtKB-UniRule"/>
</dbReference>
<dbReference type="InterPro" id="IPR002126">
    <property type="entry name" value="Cadherin-like_dom"/>
</dbReference>
<dbReference type="PANTHER" id="PTHR24025">
    <property type="entry name" value="DESMOGLEIN FAMILY MEMBER"/>
    <property type="match status" value="1"/>
</dbReference>